<organism evidence="2 3">
    <name type="scientific">Dekkera bruxellensis</name>
    <name type="common">Brettanomyces custersii</name>
    <dbReference type="NCBI Taxonomy" id="5007"/>
    <lineage>
        <taxon>Eukaryota</taxon>
        <taxon>Fungi</taxon>
        <taxon>Dikarya</taxon>
        <taxon>Ascomycota</taxon>
        <taxon>Saccharomycotina</taxon>
        <taxon>Pichiomycetes</taxon>
        <taxon>Pichiales</taxon>
        <taxon>Pichiaceae</taxon>
        <taxon>Brettanomyces</taxon>
    </lineage>
</organism>
<evidence type="ECO:0000313" key="2">
    <source>
        <dbReference type="EMBL" id="QOU22648.1"/>
    </source>
</evidence>
<dbReference type="RefSeq" id="XP_041139141.1">
    <property type="nucleotide sequence ID" value="XM_041281350.1"/>
</dbReference>
<dbReference type="InterPro" id="IPR019181">
    <property type="entry name" value="LSM12_ABD"/>
</dbReference>
<dbReference type="Proteomes" id="UP000663131">
    <property type="component" value="Chromosome 9"/>
</dbReference>
<dbReference type="PROSITE" id="PS52001">
    <property type="entry name" value="AD"/>
    <property type="match status" value="1"/>
</dbReference>
<dbReference type="EMBL" id="CP063137">
    <property type="protein sequence ID" value="QOU22648.1"/>
    <property type="molecule type" value="Genomic_DNA"/>
</dbReference>
<dbReference type="AlphaFoldDB" id="A0A871RFY8"/>
<feature type="domain" description="AD" evidence="1">
    <location>
        <begin position="103"/>
        <end position="206"/>
    </location>
</feature>
<dbReference type="InterPro" id="IPR039683">
    <property type="entry name" value="Lsm12-like"/>
</dbReference>
<dbReference type="PANTHER" id="PTHR13542">
    <property type="entry name" value="LSM12 HOMOLOG"/>
    <property type="match status" value="1"/>
</dbReference>
<sequence length="212" mass="23918">MICNIDLFRVRIVTDRNDVLEGMINSYSPISGKVTLVQGEEKSQGSKLYTKLGTFTVINTSFIKSVKCLSKQKVDNAIGGKLDDKFKAMINQPVFIPVASIGHSFRSGDPKVLARQENEFNRRRIFGNRKISVEGEAVFNQLYKLLPEGDVTFDKKDNIVIFGNHLIVMKPYRSGCCHIINGNGETEDQQLSYIRKVIKDIWDKLEGERKGG</sequence>
<evidence type="ECO:0000313" key="3">
    <source>
        <dbReference type="Proteomes" id="UP000663131"/>
    </source>
</evidence>
<proteinExistence type="predicted"/>
<reference evidence="2" key="2">
    <citation type="journal article" name="BMC Genomics">
        <title>New genome assemblies reveal patterns of domestication and adaptation across Brettanomyces (Dekkera) species.</title>
        <authorList>
            <person name="Roach M.J."/>
            <person name="Borneman A.R."/>
        </authorList>
    </citation>
    <scope>NUCLEOTIDE SEQUENCE</scope>
    <source>
        <strain evidence="2">UCD 2041</strain>
    </source>
</reference>
<evidence type="ECO:0000259" key="1">
    <source>
        <dbReference type="PROSITE" id="PS52001"/>
    </source>
</evidence>
<accession>A0A871RFY8</accession>
<dbReference type="GeneID" id="64574754"/>
<protein>
    <recommendedName>
        <fullName evidence="1">AD domain-containing protein</fullName>
    </recommendedName>
</protein>
<dbReference type="Pfam" id="PF09793">
    <property type="entry name" value="AD"/>
    <property type="match status" value="1"/>
</dbReference>
<dbReference type="InterPro" id="IPR047574">
    <property type="entry name" value="AD"/>
</dbReference>
<dbReference type="OrthoDB" id="1057137at2759"/>
<name>A0A871RFY8_DEKBR</name>
<dbReference type="KEGG" id="bbrx:BRETT_002830"/>
<reference evidence="2" key="1">
    <citation type="submission" date="2020-10" db="EMBL/GenBank/DDBJ databases">
        <authorList>
            <person name="Palmer J.M."/>
        </authorList>
    </citation>
    <scope>NUCLEOTIDE SEQUENCE</scope>
    <source>
        <strain evidence="2">UCD 2041</strain>
    </source>
</reference>
<gene>
    <name evidence="2" type="ORF">BRETT_002830</name>
</gene>